<dbReference type="GO" id="GO:0061630">
    <property type="term" value="F:ubiquitin protein ligase activity"/>
    <property type="evidence" value="ECO:0007669"/>
    <property type="project" value="UniProtKB-EC"/>
</dbReference>
<dbReference type="InterPro" id="IPR044611">
    <property type="entry name" value="E3A/B/C-like"/>
</dbReference>
<reference evidence="9 10" key="1">
    <citation type="journal article" date="2018" name="IMA Fungus">
        <title>IMA Genome-F 9: Draft genome sequence of Annulohypoxylon stygium, Aspergillus mulundensis, Berkeleyomyces basicola (syn. Thielaviopsis basicola), Ceratocystis smalleyi, two Cercospora beticola strains, Coleophoma cylindrospora, Fusarium fracticaudum, Phialophora cf. hyalina, and Morchella septimelata.</title>
        <authorList>
            <person name="Wingfield B.D."/>
            <person name="Bills G.F."/>
            <person name="Dong Y."/>
            <person name="Huang W."/>
            <person name="Nel W.J."/>
            <person name="Swalarsk-Parry B.S."/>
            <person name="Vaghefi N."/>
            <person name="Wilken P.M."/>
            <person name="An Z."/>
            <person name="de Beer Z.W."/>
            <person name="De Vos L."/>
            <person name="Chen L."/>
            <person name="Duong T.A."/>
            <person name="Gao Y."/>
            <person name="Hammerbacher A."/>
            <person name="Kikkert J.R."/>
            <person name="Li Y."/>
            <person name="Li H."/>
            <person name="Li K."/>
            <person name="Li Q."/>
            <person name="Liu X."/>
            <person name="Ma X."/>
            <person name="Naidoo K."/>
            <person name="Pethybridge S.J."/>
            <person name="Sun J."/>
            <person name="Steenkamp E.T."/>
            <person name="van der Nest M.A."/>
            <person name="van Wyk S."/>
            <person name="Wingfield M.J."/>
            <person name="Xiong C."/>
            <person name="Yue Q."/>
            <person name="Zhang X."/>
        </authorList>
    </citation>
    <scope>NUCLEOTIDE SEQUENCE [LARGE SCALE GENOMIC DNA]</scope>
    <source>
        <strain evidence="9 10">BP 5553</strain>
    </source>
</reference>
<dbReference type="RefSeq" id="XP_031872226.1">
    <property type="nucleotide sequence ID" value="XM_032012533.1"/>
</dbReference>
<dbReference type="CDD" id="cd23767">
    <property type="entry name" value="IQCD"/>
    <property type="match status" value="1"/>
</dbReference>
<feature type="compositionally biased region" description="Polar residues" evidence="7">
    <location>
        <begin position="1"/>
        <end position="44"/>
    </location>
</feature>
<dbReference type="GO" id="GO:0000209">
    <property type="term" value="P:protein polyubiquitination"/>
    <property type="evidence" value="ECO:0007669"/>
    <property type="project" value="InterPro"/>
</dbReference>
<dbReference type="EC" id="2.3.2.26" evidence="3"/>
<gene>
    <name evidence="9" type="ORF">BP5553_03910</name>
</gene>
<proteinExistence type="predicted"/>
<evidence type="ECO:0000256" key="3">
    <source>
        <dbReference type="ARBA" id="ARBA00012485"/>
    </source>
</evidence>
<dbReference type="EMBL" id="NPIC01000002">
    <property type="protein sequence ID" value="RDL39570.1"/>
    <property type="molecule type" value="Genomic_DNA"/>
</dbReference>
<dbReference type="Gene3D" id="3.30.2410.10">
    <property type="entry name" value="Hect, E3 ligase catalytic domain"/>
    <property type="match status" value="1"/>
</dbReference>
<dbReference type="OrthoDB" id="8068875at2759"/>
<keyword evidence="5 6" id="KW-0833">Ubl conjugation pathway</keyword>
<dbReference type="STRING" id="2656787.A0A370TVL8"/>
<name>A0A370TVL8_9HELO</name>
<evidence type="ECO:0000259" key="8">
    <source>
        <dbReference type="PROSITE" id="PS50237"/>
    </source>
</evidence>
<sequence>MFQSFSGSSRRPRQVNLSGQNLNPFAATSWSPSASGTQKTVANAQQERQQRQQERDRLNASKRIQRTWRGHRVRKELADSRRSAWDETNARPQDGEGVLVEQLQLILHFFNQRRRDDIDRLIIMSQRIPHVGYDTFLELPAIQPLLPRLATVTLSALQRAHVDKDLVLTAIKIPLEGRSGLDSHDEANFDAHAAFAFYFLTTPNLAAALGGLEQLAGIIDIRLVSIALVRGFSSDVAIQVQNESKLWLLANFISLHRLQHRDSQEPDFLRALSIQLSNSSADIVGRIDATDPDVLQQSADSDEVETDNIPPLPHFVKEELLSLVNQSSITGLLAKFNIDYAKASAAGEEDASLLASYALTLLRIFPRRGDEIRMWLYLGSMTTSAGAQIPALKFFWQSMSKTDIFSAIKADSKAALPTLRSQTQARSVSPASTESIKDREWRTILLFLELYTFVLRFTDDEEFLGGNDPGFGEVTGPISRIRASALPIQAVKYLTIFLKNLAFTMYYNAGELSDGDQQSMEGGLGTYFGTASSSRFSSPQVEQVAKPVTSRPFAGIAGMTFNYVRTIVTGVMRMLYERDSRRRFLPSGHWLMISRFDMEGFIPAVVMEEERQHEVREEGEDDEDADIEEDLGSRHDLGLVGMSRPRRAVQIENLRRQQHKTARKKILAAVGPRLEVLQNMPFVIPFETRVQIFRQFVLLDQTRRRDGNVDPDIWRMSIIQQSHMPSRHNRLGGNELLGRHHAKIRRDQVFEDAYEQFYDLGEGLKEPIQITFVDQFDTVEAGIDGGGVTKEFLTSVTSEAFRPQDGLNWFVANDQNLLYPNPSVLDERREYMRQVGMTESSAAWRETIREILRRYEFLGRVVGKCLYEGILIDIGFAGFFLLKWASSGATGSESGYRANINDLRDLDEGLYQGLLKLKNYPDNVEDFGLDFTITDTVSLPGEPTQTITRELMPNGSNTPVTNENRPLYVSYVARHRLQVQPYQQTQAFLKGLGEIIKPSWLSMFNQSELQTLVGGDSSEIDVDDLRRNTIYGGIYQIGDDDLEHTTVQMFWQVMKELDDEERRKVLKYVTSTPRAPLLGFSQLNPRFSIRDAGSDEERLPSTSTCVNLLKLPRYSNPIILKQKLLYAVNSGAGFDLS</sequence>
<evidence type="ECO:0000256" key="7">
    <source>
        <dbReference type="SAM" id="MobiDB-lite"/>
    </source>
</evidence>
<dbReference type="GO" id="GO:0006511">
    <property type="term" value="P:ubiquitin-dependent protein catabolic process"/>
    <property type="evidence" value="ECO:0007669"/>
    <property type="project" value="TreeGrafter"/>
</dbReference>
<keyword evidence="10" id="KW-1185">Reference proteome</keyword>
<protein>
    <recommendedName>
        <fullName evidence="3">HECT-type E3 ubiquitin transferase</fullName>
        <ecNumber evidence="3">2.3.2.26</ecNumber>
    </recommendedName>
</protein>
<evidence type="ECO:0000256" key="6">
    <source>
        <dbReference type="PROSITE-ProRule" id="PRU00104"/>
    </source>
</evidence>
<dbReference type="PROSITE" id="PS50096">
    <property type="entry name" value="IQ"/>
    <property type="match status" value="1"/>
</dbReference>
<comment type="caution">
    <text evidence="9">The sequence shown here is derived from an EMBL/GenBank/DDBJ whole genome shotgun (WGS) entry which is preliminary data.</text>
</comment>
<accession>A0A370TVL8</accession>
<dbReference type="SMART" id="SM00119">
    <property type="entry name" value="HECTc"/>
    <property type="match status" value="1"/>
</dbReference>
<dbReference type="Pfam" id="PF00632">
    <property type="entry name" value="HECT"/>
    <property type="match status" value="1"/>
</dbReference>
<dbReference type="Proteomes" id="UP000254866">
    <property type="component" value="Unassembled WGS sequence"/>
</dbReference>
<dbReference type="Gene3D" id="3.30.2160.10">
    <property type="entry name" value="Hect, E3 ligase catalytic domain"/>
    <property type="match status" value="1"/>
</dbReference>
<keyword evidence="4" id="KW-0808">Transferase</keyword>
<evidence type="ECO:0000256" key="1">
    <source>
        <dbReference type="ARBA" id="ARBA00000885"/>
    </source>
</evidence>
<organism evidence="9 10">
    <name type="scientific">Venustampulla echinocandica</name>
    <dbReference type="NCBI Taxonomy" id="2656787"/>
    <lineage>
        <taxon>Eukaryota</taxon>
        <taxon>Fungi</taxon>
        <taxon>Dikarya</taxon>
        <taxon>Ascomycota</taxon>
        <taxon>Pezizomycotina</taxon>
        <taxon>Leotiomycetes</taxon>
        <taxon>Helotiales</taxon>
        <taxon>Pleuroascaceae</taxon>
        <taxon>Venustampulla</taxon>
    </lineage>
</organism>
<dbReference type="CDD" id="cd00078">
    <property type="entry name" value="HECTc"/>
    <property type="match status" value="1"/>
</dbReference>
<feature type="active site" description="Glycyl thioester intermediate" evidence="6">
    <location>
        <position position="1105"/>
    </location>
</feature>
<evidence type="ECO:0000313" key="10">
    <source>
        <dbReference type="Proteomes" id="UP000254866"/>
    </source>
</evidence>
<dbReference type="AlphaFoldDB" id="A0A370TVL8"/>
<evidence type="ECO:0000313" key="9">
    <source>
        <dbReference type="EMBL" id="RDL39570.1"/>
    </source>
</evidence>
<feature type="compositionally biased region" description="Basic and acidic residues" evidence="7">
    <location>
        <begin position="48"/>
        <end position="59"/>
    </location>
</feature>
<comment type="pathway">
    <text evidence="2">Protein modification; protein ubiquitination.</text>
</comment>
<dbReference type="SUPFAM" id="SSF56204">
    <property type="entry name" value="Hect, E3 ligase catalytic domain"/>
    <property type="match status" value="1"/>
</dbReference>
<dbReference type="InterPro" id="IPR000569">
    <property type="entry name" value="HECT_dom"/>
</dbReference>
<dbReference type="PANTHER" id="PTHR45700:SF2">
    <property type="entry name" value="UBIQUITIN-PROTEIN LIGASE E3C"/>
    <property type="match status" value="1"/>
</dbReference>
<evidence type="ECO:0000256" key="5">
    <source>
        <dbReference type="ARBA" id="ARBA00022786"/>
    </source>
</evidence>
<comment type="catalytic activity">
    <reaction evidence="1">
        <text>S-ubiquitinyl-[E2 ubiquitin-conjugating enzyme]-L-cysteine + [acceptor protein]-L-lysine = [E2 ubiquitin-conjugating enzyme]-L-cysteine + N(6)-ubiquitinyl-[acceptor protein]-L-lysine.</text>
        <dbReference type="EC" id="2.3.2.26"/>
    </reaction>
</comment>
<evidence type="ECO:0000256" key="2">
    <source>
        <dbReference type="ARBA" id="ARBA00004906"/>
    </source>
</evidence>
<feature type="region of interest" description="Disordered" evidence="7">
    <location>
        <begin position="1"/>
        <end position="64"/>
    </location>
</feature>
<dbReference type="FunFam" id="3.30.2410.10:FF:000017">
    <property type="entry name" value="E3 ubiquitin-protein ligase UPL7"/>
    <property type="match status" value="1"/>
</dbReference>
<dbReference type="FunFam" id="3.30.2160.10:FF:000015">
    <property type="entry name" value="IQ and HECT domain protein"/>
    <property type="match status" value="1"/>
</dbReference>
<dbReference type="Gene3D" id="3.90.1750.10">
    <property type="entry name" value="Hect, E3 ligase catalytic domains"/>
    <property type="match status" value="1"/>
</dbReference>
<dbReference type="GeneID" id="43596759"/>
<evidence type="ECO:0000256" key="4">
    <source>
        <dbReference type="ARBA" id="ARBA00022679"/>
    </source>
</evidence>
<dbReference type="InterPro" id="IPR035983">
    <property type="entry name" value="Hect_E3_ubiquitin_ligase"/>
</dbReference>
<dbReference type="PANTHER" id="PTHR45700">
    <property type="entry name" value="UBIQUITIN-PROTEIN LIGASE E3C"/>
    <property type="match status" value="1"/>
</dbReference>
<dbReference type="PROSITE" id="PS50237">
    <property type="entry name" value="HECT"/>
    <property type="match status" value="1"/>
</dbReference>
<feature type="domain" description="HECT" evidence="8">
    <location>
        <begin position="764"/>
        <end position="1137"/>
    </location>
</feature>